<evidence type="ECO:0000256" key="3">
    <source>
        <dbReference type="ARBA" id="ARBA00022490"/>
    </source>
</evidence>
<feature type="compositionally biased region" description="Pro residues" evidence="10">
    <location>
        <begin position="238"/>
        <end position="248"/>
    </location>
</feature>
<evidence type="ECO:0000313" key="15">
    <source>
        <dbReference type="RefSeq" id="XP_030386491.1"/>
    </source>
</evidence>
<dbReference type="GO" id="GO:0008017">
    <property type="term" value="F:microtubule binding"/>
    <property type="evidence" value="ECO:0007669"/>
    <property type="project" value="InterPro"/>
</dbReference>
<keyword evidence="7" id="KW-0206">Cytoskeleton</keyword>
<dbReference type="PANTHER" id="PTHR10623">
    <property type="entry name" value="MICROTUBULE-ASSOCIATED PROTEIN RP/EB FAMILY MEMBER"/>
    <property type="match status" value="1"/>
</dbReference>
<evidence type="ECO:0000256" key="2">
    <source>
        <dbReference type="ARBA" id="ARBA00010729"/>
    </source>
</evidence>
<dbReference type="RefSeq" id="XP_030386490.1">
    <property type="nucleotide sequence ID" value="XM_030530630.1"/>
</dbReference>
<keyword evidence="8" id="KW-0131">Cell cycle</keyword>
<dbReference type="GO" id="GO:0051301">
    <property type="term" value="P:cell division"/>
    <property type="evidence" value="ECO:0007669"/>
    <property type="project" value="UniProtKB-KW"/>
</dbReference>
<dbReference type="Pfam" id="PF03271">
    <property type="entry name" value="EB1"/>
    <property type="match status" value="1"/>
</dbReference>
<dbReference type="RefSeq" id="XP_030386491.1">
    <property type="nucleotide sequence ID" value="XM_030530631.1"/>
</dbReference>
<dbReference type="Gene3D" id="1.20.5.1430">
    <property type="match status" value="1"/>
</dbReference>
<evidence type="ECO:0000256" key="6">
    <source>
        <dbReference type="ARBA" id="ARBA00022776"/>
    </source>
</evidence>
<dbReference type="InterPro" id="IPR004953">
    <property type="entry name" value="EB1_C"/>
</dbReference>
<keyword evidence="5 9" id="KW-0493">Microtubule</keyword>
<evidence type="ECO:0000256" key="4">
    <source>
        <dbReference type="ARBA" id="ARBA00022618"/>
    </source>
</evidence>
<dbReference type="OrthoDB" id="7870141at2759"/>
<evidence type="ECO:0000256" key="8">
    <source>
        <dbReference type="ARBA" id="ARBA00023306"/>
    </source>
</evidence>
<dbReference type="GeneID" id="115633236"/>
<evidence type="ECO:0000256" key="7">
    <source>
        <dbReference type="ARBA" id="ARBA00023212"/>
    </source>
</evidence>
<keyword evidence="4" id="KW-0132">Cell division</keyword>
<dbReference type="AlphaFoldDB" id="A0A6J2UDD5"/>
<evidence type="ECO:0000313" key="16">
    <source>
        <dbReference type="RefSeq" id="XP_030386492.1"/>
    </source>
</evidence>
<evidence type="ECO:0000256" key="10">
    <source>
        <dbReference type="SAM" id="MobiDB-lite"/>
    </source>
</evidence>
<feature type="region of interest" description="Disordered" evidence="10">
    <location>
        <begin position="225"/>
        <end position="256"/>
    </location>
</feature>
<reference evidence="14 15" key="1">
    <citation type="submission" date="2025-04" db="UniProtKB">
        <authorList>
            <consortium name="RefSeq"/>
        </authorList>
    </citation>
    <scope>IDENTIFICATION</scope>
    <source>
        <strain evidence="14 15">11010-0011.00</strain>
        <tissue evidence="14 15">Whole body</tissue>
    </source>
</reference>
<dbReference type="RefSeq" id="XP_030386492.1">
    <property type="nucleotide sequence ID" value="XM_030530632.1"/>
</dbReference>
<dbReference type="GO" id="GO:0005874">
    <property type="term" value="C:microtubule"/>
    <property type="evidence" value="ECO:0007669"/>
    <property type="project" value="UniProtKB-KW"/>
</dbReference>
<evidence type="ECO:0000256" key="9">
    <source>
        <dbReference type="PROSITE-ProRule" id="PRU00576"/>
    </source>
</evidence>
<evidence type="ECO:0000256" key="1">
    <source>
        <dbReference type="ARBA" id="ARBA00004245"/>
    </source>
</evidence>
<evidence type="ECO:0000313" key="13">
    <source>
        <dbReference type="Proteomes" id="UP000504634"/>
    </source>
</evidence>
<keyword evidence="3" id="KW-0963">Cytoplasm</keyword>
<dbReference type="Pfam" id="PF00307">
    <property type="entry name" value="CH"/>
    <property type="match status" value="1"/>
</dbReference>
<evidence type="ECO:0000259" key="11">
    <source>
        <dbReference type="PROSITE" id="PS50021"/>
    </source>
</evidence>
<feature type="domain" description="Calponin-homology (CH)" evidence="11">
    <location>
        <begin position="7"/>
        <end position="109"/>
    </location>
</feature>
<feature type="domain" description="EB1 C-terminal" evidence="12">
    <location>
        <begin position="155"/>
        <end position="224"/>
    </location>
</feature>
<gene>
    <name evidence="14 15 16" type="primary">LOC115633236</name>
</gene>
<dbReference type="InterPro" id="IPR036133">
    <property type="entry name" value="EB1_C_sf"/>
</dbReference>
<evidence type="ECO:0000313" key="14">
    <source>
        <dbReference type="RefSeq" id="XP_030386490.1"/>
    </source>
</evidence>
<keyword evidence="6" id="KW-0498">Mitosis</keyword>
<dbReference type="PROSITE" id="PS50021">
    <property type="entry name" value="CH"/>
    <property type="match status" value="1"/>
</dbReference>
<organism evidence="13 15">
    <name type="scientific">Drosophila lebanonensis</name>
    <name type="common">Fruit fly</name>
    <name type="synonym">Scaptodrosophila lebanonensis</name>
    <dbReference type="NCBI Taxonomy" id="7225"/>
    <lineage>
        <taxon>Eukaryota</taxon>
        <taxon>Metazoa</taxon>
        <taxon>Ecdysozoa</taxon>
        <taxon>Arthropoda</taxon>
        <taxon>Hexapoda</taxon>
        <taxon>Insecta</taxon>
        <taxon>Pterygota</taxon>
        <taxon>Neoptera</taxon>
        <taxon>Endopterygota</taxon>
        <taxon>Diptera</taxon>
        <taxon>Brachycera</taxon>
        <taxon>Muscomorpha</taxon>
        <taxon>Ephydroidea</taxon>
        <taxon>Drosophilidae</taxon>
        <taxon>Scaptodrosophila</taxon>
    </lineage>
</organism>
<dbReference type="InterPro" id="IPR036872">
    <property type="entry name" value="CH_dom_sf"/>
</dbReference>
<dbReference type="InterPro" id="IPR001715">
    <property type="entry name" value="CH_dom"/>
</dbReference>
<sequence>MAPLAELLIAKKLVRWVNRALQAHINHIEELSSGAAYCQLLDLLFVNSVPLNEVRFTSNQIVHFKNNFHILLKAFKALGIPIKIPLHHIVRGDFHENLCFAKRFYKFFREVEKGRGGKLDTKGYNPRLRRNYELISIGTPTIEVCHQGTQTSMELLQIVEEEKAKLEVAAGEIANSKVTMRQERDFYLRKLTQIEKLARGHTTINMASKDVLKILYQTEPGFALPAKATEAETESDPKPNPNPKPPTPSDAANSEQ</sequence>
<accession>A0A6J2UDD5</accession>
<keyword evidence="13" id="KW-1185">Reference proteome</keyword>
<evidence type="ECO:0000259" key="12">
    <source>
        <dbReference type="PROSITE" id="PS51230"/>
    </source>
</evidence>
<name>A0A6J2UDD5_DROLE</name>
<dbReference type="Proteomes" id="UP000504634">
    <property type="component" value="Unplaced"/>
</dbReference>
<evidence type="ECO:0000256" key="5">
    <source>
        <dbReference type="ARBA" id="ARBA00022701"/>
    </source>
</evidence>
<dbReference type="InterPro" id="IPR027328">
    <property type="entry name" value="MAPRE"/>
</dbReference>
<comment type="similarity">
    <text evidence="2">Belongs to the MAPRE family.</text>
</comment>
<dbReference type="PROSITE" id="PS51230">
    <property type="entry name" value="EB1_C"/>
    <property type="match status" value="1"/>
</dbReference>
<dbReference type="Gene3D" id="1.10.418.10">
    <property type="entry name" value="Calponin-like domain"/>
    <property type="match status" value="1"/>
</dbReference>
<proteinExistence type="inferred from homology"/>
<comment type="subcellular location">
    <subcellularLocation>
        <location evidence="1">Cytoplasm</location>
        <location evidence="1">Cytoskeleton</location>
    </subcellularLocation>
</comment>
<dbReference type="SUPFAM" id="SSF47576">
    <property type="entry name" value="Calponin-homology domain, CH-domain"/>
    <property type="match status" value="1"/>
</dbReference>
<dbReference type="SUPFAM" id="SSF140612">
    <property type="entry name" value="EB1 dimerisation domain-like"/>
    <property type="match status" value="1"/>
</dbReference>
<protein>
    <submittedName>
        <fullName evidence="14 15">Microtubule-associated protein RP/EB family member 3-like</fullName>
    </submittedName>
</protein>